<dbReference type="Gene3D" id="3.90.950.20">
    <property type="entry name" value="CinA-like"/>
    <property type="match status" value="1"/>
</dbReference>
<dbReference type="InterPro" id="IPR036653">
    <property type="entry name" value="CinA-like_C"/>
</dbReference>
<evidence type="ECO:0000259" key="1">
    <source>
        <dbReference type="Pfam" id="PF02464"/>
    </source>
</evidence>
<evidence type="ECO:0000313" key="2">
    <source>
        <dbReference type="EMBL" id="CUR62385.1"/>
    </source>
</evidence>
<accession>A0A2P2CK78</accession>
<sequence>MTARPSTETEPMQTEEELAAQVAKLAEEGGQRIAVAESLTAGRVSSMLGRGERASEWYRGAVVAYDEDVKFRVLGVTPGPVVTDLCAREMAEGVRRLLRADVALGELVRELSARDAG</sequence>
<feature type="domain" description="CinA C-terminal" evidence="1">
    <location>
        <begin position="16"/>
        <end position="105"/>
    </location>
</feature>
<proteinExistence type="predicted"/>
<dbReference type="EMBL" id="CZKB01000028">
    <property type="protein sequence ID" value="CUR62385.1"/>
    <property type="molecule type" value="Genomic_DNA"/>
</dbReference>
<reference evidence="2" key="1">
    <citation type="submission" date="2015-08" db="EMBL/GenBank/DDBJ databases">
        <authorList>
            <person name="Babu N.S."/>
            <person name="Beckwith C.J."/>
            <person name="Beseler K.G."/>
            <person name="Brison A."/>
            <person name="Carone J.V."/>
            <person name="Caskin T.P."/>
            <person name="Diamond M."/>
            <person name="Durham M.E."/>
            <person name="Foxe J.M."/>
            <person name="Go M."/>
            <person name="Henderson B.A."/>
            <person name="Jones I.B."/>
            <person name="McGettigan J.A."/>
            <person name="Micheletti S.J."/>
            <person name="Nasrallah M.E."/>
            <person name="Ortiz D."/>
            <person name="Piller C.R."/>
            <person name="Privatt S.R."/>
            <person name="Schneider S.L."/>
            <person name="Sharp S."/>
            <person name="Smith T.C."/>
            <person name="Stanton J.D."/>
            <person name="Ullery H.E."/>
            <person name="Wilson R.J."/>
            <person name="Serrano M.G."/>
            <person name="Buck G."/>
            <person name="Lee V."/>
            <person name="Wang Y."/>
            <person name="Carvalho R."/>
            <person name="Voegtly L."/>
            <person name="Shi R."/>
            <person name="Duckworth R."/>
            <person name="Johnson A."/>
            <person name="Loviza R."/>
            <person name="Walstead R."/>
            <person name="Shah Z."/>
            <person name="Kiflezghi M."/>
            <person name="Wade K."/>
            <person name="Ball S.L."/>
            <person name="Bradley K.W."/>
            <person name="Asai D.J."/>
            <person name="Bowman C.A."/>
            <person name="Russell D.A."/>
            <person name="Pope W.H."/>
            <person name="Jacobs-Sera D."/>
            <person name="Hendrix R.W."/>
            <person name="Hatfull G.F."/>
        </authorList>
    </citation>
    <scope>NUCLEOTIDE SEQUENCE</scope>
</reference>
<dbReference type="AlphaFoldDB" id="A0A2P2CK78"/>
<dbReference type="Pfam" id="PF02464">
    <property type="entry name" value="CinA"/>
    <property type="match status" value="1"/>
</dbReference>
<name>A0A2P2CK78_9ZZZZ</name>
<protein>
    <submittedName>
        <fullName evidence="2">CinA domain protein</fullName>
    </submittedName>
</protein>
<dbReference type="InterPro" id="IPR008136">
    <property type="entry name" value="CinA_C"/>
</dbReference>
<gene>
    <name evidence="2" type="ORF">NOCA180029</name>
</gene>
<dbReference type="SUPFAM" id="SSF142433">
    <property type="entry name" value="CinA-like"/>
    <property type="match status" value="1"/>
</dbReference>
<organism evidence="2">
    <name type="scientific">metagenome</name>
    <dbReference type="NCBI Taxonomy" id="256318"/>
    <lineage>
        <taxon>unclassified sequences</taxon>
        <taxon>metagenomes</taxon>
    </lineage>
</organism>